<evidence type="ECO:0000256" key="3">
    <source>
        <dbReference type="ARBA" id="ARBA00023015"/>
    </source>
</evidence>
<dbReference type="InterPro" id="IPR003593">
    <property type="entry name" value="AAA+_ATPase"/>
</dbReference>
<dbReference type="InterPro" id="IPR009057">
    <property type="entry name" value="Homeodomain-like_sf"/>
</dbReference>
<feature type="domain" description="Sigma-54 factor interaction" evidence="5">
    <location>
        <begin position="279"/>
        <end position="508"/>
    </location>
</feature>
<dbReference type="GO" id="GO:0043565">
    <property type="term" value="F:sequence-specific DNA binding"/>
    <property type="evidence" value="ECO:0007669"/>
    <property type="project" value="InterPro"/>
</dbReference>
<comment type="caution">
    <text evidence="6">The sequence shown here is derived from an EMBL/GenBank/DDBJ whole genome shotgun (WGS) entry which is preliminary data.</text>
</comment>
<keyword evidence="4" id="KW-0804">Transcription</keyword>
<accession>A0A921AVZ0</accession>
<dbReference type="InterPro" id="IPR027417">
    <property type="entry name" value="P-loop_NTPase"/>
</dbReference>
<evidence type="ECO:0000256" key="1">
    <source>
        <dbReference type="ARBA" id="ARBA00022741"/>
    </source>
</evidence>
<dbReference type="PANTHER" id="PTHR32071">
    <property type="entry name" value="TRANSCRIPTIONAL REGULATORY PROTEIN"/>
    <property type="match status" value="1"/>
</dbReference>
<dbReference type="InterPro" id="IPR025662">
    <property type="entry name" value="Sigma_54_int_dom_ATP-bd_1"/>
</dbReference>
<dbReference type="Pfam" id="PF02954">
    <property type="entry name" value="HTH_8"/>
    <property type="match status" value="1"/>
</dbReference>
<dbReference type="SUPFAM" id="SSF46689">
    <property type="entry name" value="Homeodomain-like"/>
    <property type="match status" value="1"/>
</dbReference>
<keyword evidence="2" id="KW-0067">ATP-binding</keyword>
<dbReference type="PROSITE" id="PS50045">
    <property type="entry name" value="SIGMA54_INTERACT_4"/>
    <property type="match status" value="1"/>
</dbReference>
<dbReference type="EMBL" id="DYZA01000135">
    <property type="protein sequence ID" value="HJD97335.1"/>
    <property type="molecule type" value="Genomic_DNA"/>
</dbReference>
<dbReference type="InterPro" id="IPR002197">
    <property type="entry name" value="HTH_Fis"/>
</dbReference>
<gene>
    <name evidence="6" type="ORF">K8W16_06795</name>
</gene>
<dbReference type="GO" id="GO:0006355">
    <property type="term" value="P:regulation of DNA-templated transcription"/>
    <property type="evidence" value="ECO:0007669"/>
    <property type="project" value="InterPro"/>
</dbReference>
<dbReference type="SUPFAM" id="SSF52540">
    <property type="entry name" value="P-loop containing nucleoside triphosphate hydrolases"/>
    <property type="match status" value="1"/>
</dbReference>
<dbReference type="PROSITE" id="PS00675">
    <property type="entry name" value="SIGMA54_INTERACT_1"/>
    <property type="match status" value="1"/>
</dbReference>
<keyword evidence="1" id="KW-0547">Nucleotide-binding</keyword>
<dbReference type="Pfam" id="PF00158">
    <property type="entry name" value="Sigma54_activat"/>
    <property type="match status" value="1"/>
</dbReference>
<dbReference type="PROSITE" id="PS00676">
    <property type="entry name" value="SIGMA54_INTERACT_2"/>
    <property type="match status" value="1"/>
</dbReference>
<dbReference type="Gene3D" id="3.30.450.20">
    <property type="entry name" value="PAS domain"/>
    <property type="match status" value="2"/>
</dbReference>
<dbReference type="InterPro" id="IPR035965">
    <property type="entry name" value="PAS-like_dom_sf"/>
</dbReference>
<dbReference type="InterPro" id="IPR025943">
    <property type="entry name" value="Sigma_54_int_dom_ATP-bd_2"/>
</dbReference>
<evidence type="ECO:0000256" key="4">
    <source>
        <dbReference type="ARBA" id="ARBA00023163"/>
    </source>
</evidence>
<sequence length="625" mass="69077">MSKSIRDEKLPQSSFSFLPYESVRAFTDALSAGVLLVDAEGVLYHINQAAKLLHQGGNIPEKGFPLADFSPHDWVEVRKVLATGIPQICSLLRLPMATVVVSRMPVEHNGVTAGVITMMQDINNFTAIIHEFPEYANLAREFENVVDQFEDIFLTLNSRGVIRSVNSAYEKLILLGRQGLVGRHIEDIQRSPRTLAVLFKQAGASGARVTMPVTLPTGQTYQGSATPAFDDSGNLFRVMLQLKSSAVSLQEAEAGAVSATPKLSMPSAELQRICNASGFTVHSSVMNQVVQQALKVSKTSSCVLITGESGVGKTMLASLIHNNSNRSSRPFVVINCGAIPEQLLESELFGYEKGAFTGASAHGKMGLIETADKGTLFLDEIGELQYSLQSKLLEVFEKKSFIRVGGTRRTSVDIRILAATNKNLAEEVEKGNFRRDLFYRLNVIPIVIPPLRERPEDVRAMIDQLIGQYNSQNNTAKSMSPELLRWLLRYPFRGNMRELVNIMEWLLVMSEGDTLELHDLPARLQQEYQLTTQERVEPALLPDITQPVSGAGGTAFSAGLQEGTLSLKDAMAAFEKEYLERAMAKYGSIQAVSEVLDVHFSTLWRKLVKYELVQKHAAQEKKYVP</sequence>
<dbReference type="RefSeq" id="WP_304122351.1">
    <property type="nucleotide sequence ID" value="NZ_DYZA01000135.1"/>
</dbReference>
<evidence type="ECO:0000259" key="5">
    <source>
        <dbReference type="PROSITE" id="PS50045"/>
    </source>
</evidence>
<dbReference type="Pfam" id="PF25601">
    <property type="entry name" value="AAA_lid_14"/>
    <property type="match status" value="1"/>
</dbReference>
<reference evidence="6" key="2">
    <citation type="submission" date="2021-09" db="EMBL/GenBank/DDBJ databases">
        <authorList>
            <person name="Gilroy R."/>
        </authorList>
    </citation>
    <scope>NUCLEOTIDE SEQUENCE</scope>
    <source>
        <strain evidence="6">ChiGjej2B2-19336</strain>
    </source>
</reference>
<evidence type="ECO:0000256" key="2">
    <source>
        <dbReference type="ARBA" id="ARBA00022840"/>
    </source>
</evidence>
<organism evidence="6 7">
    <name type="scientific">Mailhella massiliensis</name>
    <dbReference type="NCBI Taxonomy" id="1903261"/>
    <lineage>
        <taxon>Bacteria</taxon>
        <taxon>Pseudomonadati</taxon>
        <taxon>Thermodesulfobacteriota</taxon>
        <taxon>Desulfovibrionia</taxon>
        <taxon>Desulfovibrionales</taxon>
        <taxon>Desulfovibrionaceae</taxon>
        <taxon>Mailhella</taxon>
    </lineage>
</organism>
<dbReference type="GO" id="GO:0005524">
    <property type="term" value="F:ATP binding"/>
    <property type="evidence" value="ECO:0007669"/>
    <property type="project" value="UniProtKB-KW"/>
</dbReference>
<dbReference type="Gene3D" id="1.10.10.60">
    <property type="entry name" value="Homeodomain-like"/>
    <property type="match status" value="1"/>
</dbReference>
<dbReference type="CDD" id="cd00009">
    <property type="entry name" value="AAA"/>
    <property type="match status" value="1"/>
</dbReference>
<reference evidence="6" key="1">
    <citation type="journal article" date="2021" name="PeerJ">
        <title>Extensive microbial diversity within the chicken gut microbiome revealed by metagenomics and culture.</title>
        <authorList>
            <person name="Gilroy R."/>
            <person name="Ravi A."/>
            <person name="Getino M."/>
            <person name="Pursley I."/>
            <person name="Horton D.L."/>
            <person name="Alikhan N.F."/>
            <person name="Baker D."/>
            <person name="Gharbi K."/>
            <person name="Hall N."/>
            <person name="Watson M."/>
            <person name="Adriaenssens E.M."/>
            <person name="Foster-Nyarko E."/>
            <person name="Jarju S."/>
            <person name="Secka A."/>
            <person name="Antonio M."/>
            <person name="Oren A."/>
            <person name="Chaudhuri R.R."/>
            <person name="La Ragione R."/>
            <person name="Hildebrand F."/>
            <person name="Pallen M.J."/>
        </authorList>
    </citation>
    <scope>NUCLEOTIDE SEQUENCE</scope>
    <source>
        <strain evidence="6">ChiGjej2B2-19336</strain>
    </source>
</reference>
<keyword evidence="3" id="KW-0805">Transcription regulation</keyword>
<dbReference type="SUPFAM" id="SSF55785">
    <property type="entry name" value="PYP-like sensor domain (PAS domain)"/>
    <property type="match status" value="1"/>
</dbReference>
<dbReference type="Gene3D" id="1.10.8.60">
    <property type="match status" value="1"/>
</dbReference>
<name>A0A921AVZ0_9BACT</name>
<dbReference type="InterPro" id="IPR058031">
    <property type="entry name" value="AAA_lid_NorR"/>
</dbReference>
<dbReference type="Gene3D" id="3.40.50.300">
    <property type="entry name" value="P-loop containing nucleotide triphosphate hydrolases"/>
    <property type="match status" value="1"/>
</dbReference>
<protein>
    <submittedName>
        <fullName evidence="6">Sigma 54-interacting transcriptional regulator</fullName>
    </submittedName>
</protein>
<evidence type="ECO:0000313" key="6">
    <source>
        <dbReference type="EMBL" id="HJD97335.1"/>
    </source>
</evidence>
<dbReference type="AlphaFoldDB" id="A0A921AVZ0"/>
<evidence type="ECO:0000313" key="7">
    <source>
        <dbReference type="Proteomes" id="UP000698963"/>
    </source>
</evidence>
<dbReference type="Proteomes" id="UP000698963">
    <property type="component" value="Unassembled WGS sequence"/>
</dbReference>
<dbReference type="FunFam" id="3.40.50.300:FF:000006">
    <property type="entry name" value="DNA-binding transcriptional regulator NtrC"/>
    <property type="match status" value="1"/>
</dbReference>
<dbReference type="InterPro" id="IPR002078">
    <property type="entry name" value="Sigma_54_int"/>
</dbReference>
<proteinExistence type="predicted"/>
<dbReference type="SMART" id="SM00382">
    <property type="entry name" value="AAA"/>
    <property type="match status" value="1"/>
</dbReference>